<keyword evidence="1" id="KW-0472">Membrane</keyword>
<evidence type="ECO:0000313" key="5">
    <source>
        <dbReference type="Proteomes" id="UP001148299"/>
    </source>
</evidence>
<comment type="caution">
    <text evidence="2">The sequence shown here is derived from an EMBL/GenBank/DDBJ whole genome shotgun (WGS) entry which is preliminary data.</text>
</comment>
<evidence type="ECO:0000256" key="1">
    <source>
        <dbReference type="SAM" id="Phobius"/>
    </source>
</evidence>
<organism evidence="2 4">
    <name type="scientific">Penicillium brevicompactum</name>
    <dbReference type="NCBI Taxonomy" id="5074"/>
    <lineage>
        <taxon>Eukaryota</taxon>
        <taxon>Fungi</taxon>
        <taxon>Dikarya</taxon>
        <taxon>Ascomycota</taxon>
        <taxon>Pezizomycotina</taxon>
        <taxon>Eurotiomycetes</taxon>
        <taxon>Eurotiomycetidae</taxon>
        <taxon>Eurotiales</taxon>
        <taxon>Aspergillaceae</taxon>
        <taxon>Penicillium</taxon>
    </lineage>
</organism>
<protein>
    <submittedName>
        <fullName evidence="2">Uncharacterized protein</fullName>
    </submittedName>
</protein>
<dbReference type="AlphaFoldDB" id="A0A9W9QCF0"/>
<feature type="transmembrane region" description="Helical" evidence="1">
    <location>
        <begin position="30"/>
        <end position="54"/>
    </location>
</feature>
<reference evidence="2" key="2">
    <citation type="journal article" date="2023" name="IMA Fungus">
        <title>Comparative genomic study of the Penicillium genus elucidates a diverse pangenome and 15 lateral gene transfer events.</title>
        <authorList>
            <person name="Petersen C."/>
            <person name="Sorensen T."/>
            <person name="Nielsen M.R."/>
            <person name="Sondergaard T.E."/>
            <person name="Sorensen J.L."/>
            <person name="Fitzpatrick D.A."/>
            <person name="Frisvad J.C."/>
            <person name="Nielsen K.L."/>
        </authorList>
    </citation>
    <scope>NUCLEOTIDE SEQUENCE</scope>
    <source>
        <strain evidence="2">IBT 35673</strain>
        <strain evidence="3">IBT 35675</strain>
    </source>
</reference>
<dbReference type="Proteomes" id="UP001147695">
    <property type="component" value="Unassembled WGS sequence"/>
</dbReference>
<dbReference type="EMBL" id="JAPZBR010000001">
    <property type="protein sequence ID" value="KAJ5367261.1"/>
    <property type="molecule type" value="Genomic_DNA"/>
</dbReference>
<reference evidence="2" key="1">
    <citation type="submission" date="2022-12" db="EMBL/GenBank/DDBJ databases">
        <authorList>
            <person name="Petersen C."/>
        </authorList>
    </citation>
    <scope>NUCLEOTIDE SEQUENCE</scope>
    <source>
        <strain evidence="2">IBT 35673</strain>
        <strain evidence="3">IBT 35675</strain>
    </source>
</reference>
<evidence type="ECO:0000313" key="4">
    <source>
        <dbReference type="Proteomes" id="UP001147695"/>
    </source>
</evidence>
<accession>A0A9W9QCF0</accession>
<keyword evidence="1" id="KW-1133">Transmembrane helix</keyword>
<evidence type="ECO:0000313" key="3">
    <source>
        <dbReference type="EMBL" id="KAJ5367261.1"/>
    </source>
</evidence>
<keyword evidence="1" id="KW-0812">Transmembrane</keyword>
<dbReference type="EMBL" id="JAPZBQ010000005">
    <property type="protein sequence ID" value="KAJ5328657.1"/>
    <property type="molecule type" value="Genomic_DNA"/>
</dbReference>
<sequence length="102" mass="11866">MAPLIEKFLALAPQWNSKMQDATQGYDECALMILVSLLLVLVVMCVMTPFFYLWRRSYARHPEHKECIWCELEEKSEYPGVKEDESDGWGGFVYLYHAALTL</sequence>
<gene>
    <name evidence="2" type="ORF">N7452_009047</name>
    <name evidence="3" type="ORF">N7541_001202</name>
</gene>
<proteinExistence type="predicted"/>
<evidence type="ECO:0000313" key="2">
    <source>
        <dbReference type="EMBL" id="KAJ5328657.1"/>
    </source>
</evidence>
<name>A0A9W9QCF0_PENBR</name>
<dbReference type="Proteomes" id="UP001148299">
    <property type="component" value="Unassembled WGS sequence"/>
</dbReference>
<keyword evidence="5" id="KW-1185">Reference proteome</keyword>